<protein>
    <recommendedName>
        <fullName evidence="9">Selenoprotein O</fullName>
    </recommendedName>
</protein>
<keyword evidence="7" id="KW-0067">ATP-binding</keyword>
<dbReference type="AlphaFoldDB" id="A0A1Y5IGT7"/>
<keyword evidence="8" id="KW-0460">Magnesium</keyword>
<dbReference type="PANTHER" id="PTHR32057:SF14">
    <property type="entry name" value="PROTEIN ADENYLYLTRANSFERASE SELO, MITOCHONDRIAL"/>
    <property type="match status" value="1"/>
</dbReference>
<comment type="similarity">
    <text evidence="2">Belongs to the SELO family.</text>
</comment>
<evidence type="ECO:0000256" key="7">
    <source>
        <dbReference type="ARBA" id="ARBA00022840"/>
    </source>
</evidence>
<dbReference type="GO" id="GO:0005524">
    <property type="term" value="F:ATP binding"/>
    <property type="evidence" value="ECO:0007669"/>
    <property type="project" value="UniProtKB-KW"/>
</dbReference>
<keyword evidence="3" id="KW-0808">Transferase</keyword>
<gene>
    <name evidence="10" type="ORF">BE221DRAFT_189147</name>
</gene>
<keyword evidence="6" id="KW-0547">Nucleotide-binding</keyword>
<evidence type="ECO:0000256" key="4">
    <source>
        <dbReference type="ARBA" id="ARBA00022695"/>
    </source>
</evidence>
<dbReference type="GO" id="GO:0046872">
    <property type="term" value="F:metal ion binding"/>
    <property type="evidence" value="ECO:0007669"/>
    <property type="project" value="UniProtKB-KW"/>
</dbReference>
<proteinExistence type="inferred from homology"/>
<reference evidence="10" key="1">
    <citation type="submission" date="2017-04" db="EMBL/GenBank/DDBJ databases">
        <title>Population genomics of picophytoplankton unveils novel chromosome hypervariability.</title>
        <authorList>
            <consortium name="DOE Joint Genome Institute"/>
            <person name="Blanc-Mathieu R."/>
            <person name="Krasovec M."/>
            <person name="Hebrard M."/>
            <person name="Yau S."/>
            <person name="Desgranges E."/>
            <person name="Martin J."/>
            <person name="Schackwitz W."/>
            <person name="Kuo A."/>
            <person name="Salin G."/>
            <person name="Donnadieu C."/>
            <person name="Desdevises Y."/>
            <person name="Sanchez-Ferandin S."/>
            <person name="Moreau H."/>
            <person name="Rivals E."/>
            <person name="Grigoriev I.V."/>
            <person name="Grimsley N."/>
            <person name="Eyre-Walker A."/>
            <person name="Piganeau G."/>
        </authorList>
    </citation>
    <scope>NUCLEOTIDE SEQUENCE [LARGE SCALE GENOMIC DNA]</scope>
    <source>
        <strain evidence="10">RCC 1115</strain>
    </source>
</reference>
<evidence type="ECO:0000256" key="5">
    <source>
        <dbReference type="ARBA" id="ARBA00022723"/>
    </source>
</evidence>
<evidence type="ECO:0000256" key="6">
    <source>
        <dbReference type="ARBA" id="ARBA00022741"/>
    </source>
</evidence>
<sequence length="489" mass="53915">MMSWVGDGFHEEFGAGRYETTLSERTATWGRERVGDDAVIALTSSETGRLIDCDASEIERVARRLTEGGAGTATARAYAGHQFGTFAGALGDGRVVSLGWVKSLDGTTREVQVKGGGKTTRTRDGGDGRCTLRSTIREFLCAEILAALDVPTTRLMCVISTNEGVVRRTKANSARLEYGGMSVRVCEAPLVRFGTFELPASRRDFDCVRALADHVIASDLFVGEIDDVDRHGALLCAAARRNAITVARWMSIGFVHGVMNTDNTTVCGTTIDLGRFGFMEAYDEEFCSNPDDETKMYAFGRQRSVARWNVERLCDAFERVVPASAHRSALRAFDDAFENETKRLNERKFGVRDDDGVVSSAFHRVLRVGGFDFTRAHRALGEIASTLVESSSSSSERVVRNVFARLFDVDAEQLDRSVDDFARAYASALSSDARDARRRRSTQDATNPVFILRERDVSEAIDAALEDDWTLARTLAHRCATPFRDEILS</sequence>
<dbReference type="EMBL" id="KZ155772">
    <property type="protein sequence ID" value="OUS48779.1"/>
    <property type="molecule type" value="Genomic_DNA"/>
</dbReference>
<organism evidence="10">
    <name type="scientific">Ostreococcus tauri</name>
    <name type="common">Marine green alga</name>
    <dbReference type="NCBI Taxonomy" id="70448"/>
    <lineage>
        <taxon>Eukaryota</taxon>
        <taxon>Viridiplantae</taxon>
        <taxon>Chlorophyta</taxon>
        <taxon>Mamiellophyceae</taxon>
        <taxon>Mamiellales</taxon>
        <taxon>Bathycoccaceae</taxon>
        <taxon>Ostreococcus</taxon>
    </lineage>
</organism>
<accession>A0A1Y5IGT7</accession>
<dbReference type="Pfam" id="PF02696">
    <property type="entry name" value="SelO"/>
    <property type="match status" value="1"/>
</dbReference>
<keyword evidence="4" id="KW-0548">Nucleotidyltransferase</keyword>
<evidence type="ECO:0000256" key="9">
    <source>
        <dbReference type="ARBA" id="ARBA00031547"/>
    </source>
</evidence>
<evidence type="ECO:0000256" key="1">
    <source>
        <dbReference type="ARBA" id="ARBA00001946"/>
    </source>
</evidence>
<dbReference type="Proteomes" id="UP000195557">
    <property type="component" value="Unassembled WGS sequence"/>
</dbReference>
<evidence type="ECO:0000313" key="10">
    <source>
        <dbReference type="EMBL" id="OUS48779.1"/>
    </source>
</evidence>
<dbReference type="eggNOG" id="KOG2542">
    <property type="taxonomic scope" value="Eukaryota"/>
</dbReference>
<dbReference type="GO" id="GO:0070733">
    <property type="term" value="F:AMPylase activity"/>
    <property type="evidence" value="ECO:0007669"/>
    <property type="project" value="TreeGrafter"/>
</dbReference>
<evidence type="ECO:0000256" key="8">
    <source>
        <dbReference type="ARBA" id="ARBA00022842"/>
    </source>
</evidence>
<dbReference type="InterPro" id="IPR003846">
    <property type="entry name" value="SelO"/>
</dbReference>
<evidence type="ECO:0000256" key="3">
    <source>
        <dbReference type="ARBA" id="ARBA00022679"/>
    </source>
</evidence>
<comment type="cofactor">
    <cofactor evidence="1">
        <name>Mg(2+)</name>
        <dbReference type="ChEBI" id="CHEBI:18420"/>
    </cofactor>
</comment>
<evidence type="ECO:0000256" key="2">
    <source>
        <dbReference type="ARBA" id="ARBA00009747"/>
    </source>
</evidence>
<name>A0A1Y5IGT7_OSTTA</name>
<dbReference type="PANTHER" id="PTHR32057">
    <property type="entry name" value="PROTEIN ADENYLYLTRANSFERASE SELO, MITOCHONDRIAL"/>
    <property type="match status" value="1"/>
</dbReference>
<keyword evidence="5" id="KW-0479">Metal-binding</keyword>